<keyword evidence="2" id="KW-1185">Reference proteome</keyword>
<name>A0A6S6QUN6_9FIRM</name>
<dbReference type="RefSeq" id="WP_184090551.1">
    <property type="nucleotide sequence ID" value="NZ_AP023367.1"/>
</dbReference>
<evidence type="ECO:0000313" key="2">
    <source>
        <dbReference type="Proteomes" id="UP000515561"/>
    </source>
</evidence>
<gene>
    <name evidence="1" type="ORF">acsn021_09750</name>
</gene>
<sequence length="389" mass="45612">MLKIIRDSIIRKLPFLCYLDGLIHSGKRKGFSKKNLEKKVEKASDGGGYIGFDKKYITGYLSTLNRFMWAEPEHAAVVTAFLEAKIGIIKEAFAKDSLKEEDVIVICLIKNDINRIADFLEHYRAIGITHFAFIDNMSSDGTREFLIAQEDVNVYYTEVTYTTHNREGWMNRIYAYFGQKHWYLCVDSDELFVYMDCENNCIQDFMKDIKNKSMKRVRALMLDMYSPNDLFAFGDKNRDSMRDYRYFDKEGYVPVSSYRLDLIHGGPRTRVFSRYNEDFNCTLTKYPLFFYTEGDFQGCSHYQFPYSRNCNTPCYSVLLHYKFMISDMTKYKERVIAGNYANGSLEYKTYLGAIHGEKKVNFMSEMTEKYCGSSTLKKHRLLEEVLSRE</sequence>
<dbReference type="EMBL" id="AP023367">
    <property type="protein sequence ID" value="BCJ93406.1"/>
    <property type="molecule type" value="Genomic_DNA"/>
</dbReference>
<dbReference type="Proteomes" id="UP000515561">
    <property type="component" value="Chromosome"/>
</dbReference>
<evidence type="ECO:0000313" key="1">
    <source>
        <dbReference type="EMBL" id="BCJ93406.1"/>
    </source>
</evidence>
<protein>
    <submittedName>
        <fullName evidence="1">Uncharacterized protein</fullName>
    </submittedName>
</protein>
<dbReference type="KEGG" id="acel:acsn021_09750"/>
<organism evidence="1 2">
    <name type="scientific">Anaerocolumna cellulosilytica</name>
    <dbReference type="NCBI Taxonomy" id="433286"/>
    <lineage>
        <taxon>Bacteria</taxon>
        <taxon>Bacillati</taxon>
        <taxon>Bacillota</taxon>
        <taxon>Clostridia</taxon>
        <taxon>Lachnospirales</taxon>
        <taxon>Lachnospiraceae</taxon>
        <taxon>Anaerocolumna</taxon>
    </lineage>
</organism>
<proteinExistence type="predicted"/>
<accession>A0A6S6QUN6</accession>
<reference evidence="1 2" key="1">
    <citation type="journal article" date="2016" name="Int. J. Syst. Evol. Microbiol.">
        <title>Descriptions of Anaerotaenia torta gen. nov., sp. nov. and Anaerocolumna cellulosilytica gen. nov., sp. nov. isolated from a methanogenic reactor of cattle waste.</title>
        <authorList>
            <person name="Uek A."/>
            <person name="Ohtaki Y."/>
            <person name="Kaku N."/>
            <person name="Ueki K."/>
        </authorList>
    </citation>
    <scope>NUCLEOTIDE SEQUENCE [LARGE SCALE GENOMIC DNA]</scope>
    <source>
        <strain evidence="1 2">SN021</strain>
    </source>
</reference>
<dbReference type="Pfam" id="PF13704">
    <property type="entry name" value="Glyco_tranf_2_4"/>
    <property type="match status" value="1"/>
</dbReference>
<dbReference type="AlphaFoldDB" id="A0A6S6QUN6"/>